<dbReference type="AlphaFoldDB" id="A0A1D3NCJ5"/>
<reference evidence="1 2" key="1">
    <citation type="submission" date="2016-08" db="EMBL/GenBank/DDBJ databases">
        <authorList>
            <person name="Seilhamer J.J."/>
        </authorList>
    </citation>
    <scope>NUCLEOTIDE SEQUENCE [LARGE SCALE GENOMIC DNA]</scope>
    <source>
        <strain evidence="1 2">SDA_GO95</strain>
    </source>
</reference>
<proteinExistence type="predicted"/>
<sequence length="20" mass="2395">MLQIGVFKVWTEIGDLFRQN</sequence>
<evidence type="ECO:0000313" key="2">
    <source>
        <dbReference type="Proteomes" id="UP000195696"/>
    </source>
</evidence>
<gene>
    <name evidence="1" type="ORF">BWGO95_03876</name>
</gene>
<evidence type="ECO:0000313" key="1">
    <source>
        <dbReference type="EMBL" id="SCB69711.1"/>
    </source>
</evidence>
<organism evidence="1 2">
    <name type="scientific">Bacillus mycoides</name>
    <dbReference type="NCBI Taxonomy" id="1405"/>
    <lineage>
        <taxon>Bacteria</taxon>
        <taxon>Bacillati</taxon>
        <taxon>Bacillota</taxon>
        <taxon>Bacilli</taxon>
        <taxon>Bacillales</taxon>
        <taxon>Bacillaceae</taxon>
        <taxon>Bacillus</taxon>
        <taxon>Bacillus cereus group</taxon>
    </lineage>
</organism>
<accession>A0A1D3NCJ5</accession>
<name>A0A1D3NCJ5_BACMY</name>
<protein>
    <submittedName>
        <fullName evidence="1">Uncharacterized protein</fullName>
    </submittedName>
</protein>
<dbReference type="Proteomes" id="UP000195696">
    <property type="component" value="Unassembled WGS sequence"/>
</dbReference>
<dbReference type="EMBL" id="FMAK01000047">
    <property type="protein sequence ID" value="SCB69711.1"/>
    <property type="molecule type" value="Genomic_DNA"/>
</dbReference>